<dbReference type="OrthoDB" id="2287304at2759"/>
<dbReference type="AlphaFoldDB" id="A0A9Q3F2E4"/>
<evidence type="ECO:0000313" key="2">
    <source>
        <dbReference type="Proteomes" id="UP000765509"/>
    </source>
</evidence>
<proteinExistence type="predicted"/>
<protein>
    <submittedName>
        <fullName evidence="1">Uncharacterized protein</fullName>
    </submittedName>
</protein>
<name>A0A9Q3F2E4_9BASI</name>
<gene>
    <name evidence="1" type="ORF">O181_068861</name>
</gene>
<comment type="caution">
    <text evidence="1">The sequence shown here is derived from an EMBL/GenBank/DDBJ whole genome shotgun (WGS) entry which is preliminary data.</text>
</comment>
<organism evidence="1 2">
    <name type="scientific">Austropuccinia psidii MF-1</name>
    <dbReference type="NCBI Taxonomy" id="1389203"/>
    <lineage>
        <taxon>Eukaryota</taxon>
        <taxon>Fungi</taxon>
        <taxon>Dikarya</taxon>
        <taxon>Basidiomycota</taxon>
        <taxon>Pucciniomycotina</taxon>
        <taxon>Pucciniomycetes</taxon>
        <taxon>Pucciniales</taxon>
        <taxon>Sphaerophragmiaceae</taxon>
        <taxon>Austropuccinia</taxon>
    </lineage>
</organism>
<evidence type="ECO:0000313" key="1">
    <source>
        <dbReference type="EMBL" id="MBW0529146.1"/>
    </source>
</evidence>
<keyword evidence="2" id="KW-1185">Reference proteome</keyword>
<reference evidence="1" key="1">
    <citation type="submission" date="2021-03" db="EMBL/GenBank/DDBJ databases">
        <title>Draft genome sequence of rust myrtle Austropuccinia psidii MF-1, a brazilian biotype.</title>
        <authorList>
            <person name="Quecine M.C."/>
            <person name="Pachon D.M.R."/>
            <person name="Bonatelli M.L."/>
            <person name="Correr F.H."/>
            <person name="Franceschini L.M."/>
            <person name="Leite T.F."/>
            <person name="Margarido G.R.A."/>
            <person name="Almeida C.A."/>
            <person name="Ferrarezi J.A."/>
            <person name="Labate C.A."/>
        </authorList>
    </citation>
    <scope>NUCLEOTIDE SEQUENCE</scope>
    <source>
        <strain evidence="1">MF-1</strain>
    </source>
</reference>
<dbReference type="Proteomes" id="UP000765509">
    <property type="component" value="Unassembled WGS sequence"/>
</dbReference>
<dbReference type="PANTHER" id="PTHR47150">
    <property type="entry name" value="OS12G0169200 PROTEIN"/>
    <property type="match status" value="1"/>
</dbReference>
<accession>A0A9Q3F2E4</accession>
<dbReference type="PANTHER" id="PTHR47150:SF5">
    <property type="entry name" value="OS07G0546750 PROTEIN"/>
    <property type="match status" value="1"/>
</dbReference>
<dbReference type="EMBL" id="AVOT02034906">
    <property type="protein sequence ID" value="MBW0529146.1"/>
    <property type="molecule type" value="Genomic_DNA"/>
</dbReference>
<sequence length="186" mass="21623">MDPELLVKVVSTKTAKILLTNHKITNFLILNPSNEVINGGSQPGKQSNLFCDHLRGYQRLYKDYFRKDPVYNNQLFRRHFCMKWSLFLNIVSKIEEEYSYLNQRSNAAGKIGLTGLQKITSEMQQLSYGTSADHINEYVRISETTSLKSLHLFCQELIEASETTYLRYPTEQEVQHLMEMGEKRGF</sequence>